<dbReference type="RefSeq" id="WP_283238763.1">
    <property type="nucleotide sequence ID" value="NZ_JASGBP010000003.1"/>
</dbReference>
<evidence type="ECO:0000256" key="2">
    <source>
        <dbReference type="ARBA" id="ARBA00022692"/>
    </source>
</evidence>
<organism evidence="6 7">
    <name type="scientific">Flavobacterium sedimenticola</name>
    <dbReference type="NCBI Taxonomy" id="3043286"/>
    <lineage>
        <taxon>Bacteria</taxon>
        <taxon>Pseudomonadati</taxon>
        <taxon>Bacteroidota</taxon>
        <taxon>Flavobacteriia</taxon>
        <taxon>Flavobacteriales</taxon>
        <taxon>Flavobacteriaceae</taxon>
        <taxon>Flavobacterium</taxon>
    </lineage>
</organism>
<dbReference type="EMBL" id="JASGBP010000003">
    <property type="protein sequence ID" value="MDI9257078.1"/>
    <property type="molecule type" value="Genomic_DNA"/>
</dbReference>
<feature type="transmembrane region" description="Helical" evidence="5">
    <location>
        <begin position="97"/>
        <end position="114"/>
    </location>
</feature>
<keyword evidence="7" id="KW-1185">Reference proteome</keyword>
<evidence type="ECO:0000256" key="4">
    <source>
        <dbReference type="ARBA" id="ARBA00023136"/>
    </source>
</evidence>
<name>A0ABT6XPR1_9FLAO</name>
<gene>
    <name evidence="6" type="ORF">QHT84_06590</name>
</gene>
<comment type="caution">
    <text evidence="6">The sequence shown here is derived from an EMBL/GenBank/DDBJ whole genome shotgun (WGS) entry which is preliminary data.</text>
</comment>
<evidence type="ECO:0000256" key="5">
    <source>
        <dbReference type="SAM" id="Phobius"/>
    </source>
</evidence>
<feature type="transmembrane region" description="Helical" evidence="5">
    <location>
        <begin position="49"/>
        <end position="67"/>
    </location>
</feature>
<feature type="transmembrane region" description="Helical" evidence="5">
    <location>
        <begin position="73"/>
        <end position="92"/>
    </location>
</feature>
<dbReference type="Proteomes" id="UP001230035">
    <property type="component" value="Unassembled WGS sequence"/>
</dbReference>
<evidence type="ECO:0000256" key="1">
    <source>
        <dbReference type="ARBA" id="ARBA00004141"/>
    </source>
</evidence>
<comment type="subcellular location">
    <subcellularLocation>
        <location evidence="1">Membrane</location>
        <topology evidence="1">Multi-pass membrane protein</topology>
    </subcellularLocation>
</comment>
<evidence type="ECO:0000313" key="6">
    <source>
        <dbReference type="EMBL" id="MDI9257078.1"/>
    </source>
</evidence>
<feature type="transmembrane region" description="Helical" evidence="5">
    <location>
        <begin position="6"/>
        <end position="28"/>
    </location>
</feature>
<proteinExistence type="predicted"/>
<dbReference type="Pfam" id="PF07681">
    <property type="entry name" value="DoxX"/>
    <property type="match status" value="1"/>
</dbReference>
<keyword evidence="4 5" id="KW-0472">Membrane</keyword>
<evidence type="ECO:0000256" key="3">
    <source>
        <dbReference type="ARBA" id="ARBA00022989"/>
    </source>
</evidence>
<dbReference type="InterPro" id="IPR032808">
    <property type="entry name" value="DoxX"/>
</dbReference>
<keyword evidence="2 5" id="KW-0812">Transmembrane</keyword>
<accession>A0ABT6XPR1</accession>
<protein>
    <submittedName>
        <fullName evidence="6">DoxX family protein</fullName>
    </submittedName>
</protein>
<sequence>MKTVTVVVRVFIGLFLLFASMSFFLKLAPETEAIANFKAINTGLIASSYLIPLAKTVELLCGLLYVIGKYVTLANIIILPVTVNILLINYFLSPQTLPIAIMLFLGNLFMIYQYKQNYKSVFTP</sequence>
<evidence type="ECO:0000313" key="7">
    <source>
        <dbReference type="Proteomes" id="UP001230035"/>
    </source>
</evidence>
<keyword evidence="3 5" id="KW-1133">Transmembrane helix</keyword>
<reference evidence="6 7" key="1">
    <citation type="submission" date="2023-05" db="EMBL/GenBank/DDBJ databases">
        <title>Flavobacterium sedimenti sp. nov., isolated from the sediment.</title>
        <authorList>
            <person name="Wu N."/>
        </authorList>
    </citation>
    <scope>NUCLEOTIDE SEQUENCE [LARGE SCALE GENOMIC DNA]</scope>
    <source>
        <strain evidence="6 7">YZ-48</strain>
    </source>
</reference>